<dbReference type="Proteomes" id="UP000235828">
    <property type="component" value="Chromosome A"/>
</dbReference>
<dbReference type="EMBL" id="LT960611">
    <property type="protein sequence ID" value="SON50336.1"/>
    <property type="molecule type" value="Genomic_DNA"/>
</dbReference>
<dbReference type="AlphaFoldDB" id="A0A2N8ZEM0"/>
<evidence type="ECO:0000313" key="2">
    <source>
        <dbReference type="Proteomes" id="UP000235828"/>
    </source>
</evidence>
<evidence type="ECO:0000313" key="1">
    <source>
        <dbReference type="EMBL" id="SON50336.1"/>
    </source>
</evidence>
<evidence type="ECO:0008006" key="3">
    <source>
        <dbReference type="Google" id="ProtNLM"/>
    </source>
</evidence>
<dbReference type="OrthoDB" id="6314559at2"/>
<accession>A0A2N8ZEM0</accession>
<reference evidence="1 2" key="1">
    <citation type="submission" date="2017-10" db="EMBL/GenBank/DDBJ databases">
        <authorList>
            <person name="Banno H."/>
            <person name="Chua N.-H."/>
        </authorList>
    </citation>
    <scope>NUCLEOTIDE SEQUENCE [LARGE SCALE GENOMIC DNA]</scope>
    <source>
        <strain evidence="1">Vibrio tapetis CECT4600</strain>
    </source>
</reference>
<dbReference type="RefSeq" id="WP_102522843.1">
    <property type="nucleotide sequence ID" value="NZ_LT960611.1"/>
</dbReference>
<keyword evidence="2" id="KW-1185">Reference proteome</keyword>
<protein>
    <recommendedName>
        <fullName evidence="3">KfrA N-terminal DNA-binding domain-containing protein</fullName>
    </recommendedName>
</protein>
<sequence>MLTKDVTEELTAAIQSLVDQGKEPSVALVKARLSTPVPMPAIIMALKGWKNKQRIPKVEVASPTQTDAQRIEQLEQQVASLLLRIEKLENQ</sequence>
<dbReference type="KEGG" id="vta:A2357"/>
<proteinExistence type="predicted"/>
<gene>
    <name evidence="1" type="ORF">VTAP4600_A2357</name>
</gene>
<organism evidence="1 2">
    <name type="scientific">Vibrio tapetis subsp. tapetis</name>
    <dbReference type="NCBI Taxonomy" id="1671868"/>
    <lineage>
        <taxon>Bacteria</taxon>
        <taxon>Pseudomonadati</taxon>
        <taxon>Pseudomonadota</taxon>
        <taxon>Gammaproteobacteria</taxon>
        <taxon>Vibrionales</taxon>
        <taxon>Vibrionaceae</taxon>
        <taxon>Vibrio</taxon>
    </lineage>
</organism>
<name>A0A2N8ZEM0_9VIBR</name>